<gene>
    <name evidence="4" type="ORF">AYBTSS11_LOCUS28287</name>
</gene>
<accession>A0AA86T090</accession>
<dbReference type="AlphaFoldDB" id="A0AA86T090"/>
<evidence type="ECO:0000313" key="5">
    <source>
        <dbReference type="Proteomes" id="UP001189624"/>
    </source>
</evidence>
<dbReference type="GO" id="GO:0003777">
    <property type="term" value="F:microtubule motor activity"/>
    <property type="evidence" value="ECO:0007669"/>
    <property type="project" value="InterPro"/>
</dbReference>
<comment type="similarity">
    <text evidence="2">Belongs to the TRAFAC class myosin-kinesin ATPase superfamily. Kinesin family.</text>
</comment>
<keyword evidence="1" id="KW-0505">Motor protein</keyword>
<evidence type="ECO:0000259" key="3">
    <source>
        <dbReference type="PROSITE" id="PS50067"/>
    </source>
</evidence>
<dbReference type="SUPFAM" id="SSF52540">
    <property type="entry name" value="P-loop containing nucleoside triphosphate hydrolases"/>
    <property type="match status" value="1"/>
</dbReference>
<dbReference type="InterPro" id="IPR027640">
    <property type="entry name" value="Kinesin-like_fam"/>
</dbReference>
<name>A0AA86T090_9FABA</name>
<organism evidence="4 5">
    <name type="scientific">Sphenostylis stenocarpa</name>
    <dbReference type="NCBI Taxonomy" id="92480"/>
    <lineage>
        <taxon>Eukaryota</taxon>
        <taxon>Viridiplantae</taxon>
        <taxon>Streptophyta</taxon>
        <taxon>Embryophyta</taxon>
        <taxon>Tracheophyta</taxon>
        <taxon>Spermatophyta</taxon>
        <taxon>Magnoliopsida</taxon>
        <taxon>eudicotyledons</taxon>
        <taxon>Gunneridae</taxon>
        <taxon>Pentapetalae</taxon>
        <taxon>rosids</taxon>
        <taxon>fabids</taxon>
        <taxon>Fabales</taxon>
        <taxon>Fabaceae</taxon>
        <taxon>Papilionoideae</taxon>
        <taxon>50 kb inversion clade</taxon>
        <taxon>NPAAA clade</taxon>
        <taxon>indigoferoid/millettioid clade</taxon>
        <taxon>Phaseoleae</taxon>
        <taxon>Sphenostylis</taxon>
    </lineage>
</organism>
<dbReference type="GO" id="GO:0015630">
    <property type="term" value="C:microtubule cytoskeleton"/>
    <property type="evidence" value="ECO:0007669"/>
    <property type="project" value="TreeGrafter"/>
</dbReference>
<dbReference type="InterPro" id="IPR027417">
    <property type="entry name" value="P-loop_NTPase"/>
</dbReference>
<evidence type="ECO:0000313" key="4">
    <source>
        <dbReference type="EMBL" id="CAJ1976152.1"/>
    </source>
</evidence>
<reference evidence="4" key="1">
    <citation type="submission" date="2023-10" db="EMBL/GenBank/DDBJ databases">
        <authorList>
            <person name="Domelevo Entfellner J.-B."/>
        </authorList>
    </citation>
    <scope>NUCLEOTIDE SEQUENCE</scope>
</reference>
<dbReference type="PANTHER" id="PTHR47972">
    <property type="entry name" value="KINESIN-LIKE PROTEIN KLP-3"/>
    <property type="match status" value="1"/>
</dbReference>
<feature type="domain" description="Kinesin motor" evidence="3">
    <location>
        <begin position="144"/>
        <end position="203"/>
    </location>
</feature>
<dbReference type="Proteomes" id="UP001189624">
    <property type="component" value="Chromosome 10"/>
</dbReference>
<dbReference type="PROSITE" id="PS50067">
    <property type="entry name" value="KINESIN_MOTOR_2"/>
    <property type="match status" value="1"/>
</dbReference>
<dbReference type="Gramene" id="rna-AYBTSS11_LOCUS28287">
    <property type="protein sequence ID" value="CAJ1976152.1"/>
    <property type="gene ID" value="gene-AYBTSS11_LOCUS28287"/>
</dbReference>
<dbReference type="InterPro" id="IPR036961">
    <property type="entry name" value="Kinesin_motor_dom_sf"/>
</dbReference>
<protein>
    <recommendedName>
        <fullName evidence="3">Kinesin motor domain-containing protein</fullName>
    </recommendedName>
</protein>
<evidence type="ECO:0000256" key="1">
    <source>
        <dbReference type="ARBA" id="ARBA00023175"/>
    </source>
</evidence>
<dbReference type="InterPro" id="IPR001752">
    <property type="entry name" value="Kinesin_motor_dom"/>
</dbReference>
<comment type="caution">
    <text evidence="2">Lacks conserved residue(s) required for the propagation of feature annotation.</text>
</comment>
<evidence type="ECO:0000256" key="2">
    <source>
        <dbReference type="PROSITE-ProRule" id="PRU00283"/>
    </source>
</evidence>
<dbReference type="EMBL" id="OY731407">
    <property type="protein sequence ID" value="CAJ1976152.1"/>
    <property type="molecule type" value="Genomic_DNA"/>
</dbReference>
<dbReference type="PANTHER" id="PTHR47972:SF2">
    <property type="entry name" value="KINESIN-LIKE PROTEIN KIN-14S"/>
    <property type="match status" value="1"/>
</dbReference>
<sequence>MHEISKSLNLKKQHIALSDEVKQTTEPFSGIDVLKSVRLLVNFDSSSDNELQVICADSSKKQFKFDHVFGLEDNQDDISKQVKENSNSMDENSADLKRKYLDESSERNRFYNEVIELKGNRRVFCRYSSKKQFKFDHVLGPEDNQVLDGYNVCIFAYGQTGTEKTLTMEGTPEQRGVNYRILEELFRITGERHGIMKYEMLRH</sequence>
<dbReference type="GO" id="GO:0007018">
    <property type="term" value="P:microtubule-based movement"/>
    <property type="evidence" value="ECO:0007669"/>
    <property type="project" value="InterPro"/>
</dbReference>
<dbReference type="Pfam" id="PF00225">
    <property type="entry name" value="Kinesin"/>
    <property type="match status" value="1"/>
</dbReference>
<dbReference type="GO" id="GO:0005524">
    <property type="term" value="F:ATP binding"/>
    <property type="evidence" value="ECO:0007669"/>
    <property type="project" value="InterPro"/>
</dbReference>
<keyword evidence="5" id="KW-1185">Reference proteome</keyword>
<dbReference type="Gene3D" id="3.40.850.10">
    <property type="entry name" value="Kinesin motor domain"/>
    <property type="match status" value="1"/>
</dbReference>
<proteinExistence type="inferred from homology"/>
<dbReference type="GO" id="GO:0008017">
    <property type="term" value="F:microtubule binding"/>
    <property type="evidence" value="ECO:0007669"/>
    <property type="project" value="InterPro"/>
</dbReference>